<dbReference type="Proteomes" id="UP000245712">
    <property type="component" value="Unassembled WGS sequence"/>
</dbReference>
<dbReference type="EMBL" id="QEOB01000015">
    <property type="protein sequence ID" value="PVX77196.1"/>
    <property type="molecule type" value="Genomic_DNA"/>
</dbReference>
<organism evidence="1 2">
    <name type="scientific">Paraburkholderia unamae</name>
    <dbReference type="NCBI Taxonomy" id="219649"/>
    <lineage>
        <taxon>Bacteria</taxon>
        <taxon>Pseudomonadati</taxon>
        <taxon>Pseudomonadota</taxon>
        <taxon>Betaproteobacteria</taxon>
        <taxon>Burkholderiales</taxon>
        <taxon>Burkholderiaceae</taxon>
        <taxon>Paraburkholderia</taxon>
    </lineage>
</organism>
<accession>A0ABX5KG33</accession>
<proteinExistence type="predicted"/>
<name>A0ABX5KG33_9BURK</name>
<protein>
    <recommendedName>
        <fullName evidence="3">Lipoprotein</fullName>
    </recommendedName>
</protein>
<evidence type="ECO:0000313" key="1">
    <source>
        <dbReference type="EMBL" id="PVX77196.1"/>
    </source>
</evidence>
<gene>
    <name evidence="1" type="ORF">C7402_115255</name>
</gene>
<keyword evidence="2" id="KW-1185">Reference proteome</keyword>
<comment type="caution">
    <text evidence="1">The sequence shown here is derived from an EMBL/GenBank/DDBJ whole genome shotgun (WGS) entry which is preliminary data.</text>
</comment>
<sequence length="94" mass="9818">MRPILIALPCLLAACATVHESYAPDGQKAYTLNCSGMARGWDKCFSKAGELCGAHGYSVIDRNGESGAVFGGTSNGWGGGSTMERSMVVECKNP</sequence>
<reference evidence="1 2" key="1">
    <citation type="submission" date="2018-05" db="EMBL/GenBank/DDBJ databases">
        <title>Genomic Encyclopedia of Type Strains, Phase IV (KMG-V): Genome sequencing to study the core and pangenomes of soil and plant-associated prokaryotes.</title>
        <authorList>
            <person name="Whitman W."/>
        </authorList>
    </citation>
    <scope>NUCLEOTIDE SEQUENCE [LARGE SCALE GENOMIC DNA]</scope>
    <source>
        <strain evidence="1 2">SCZa-39</strain>
    </source>
</reference>
<dbReference type="RefSeq" id="WP_133254582.1">
    <property type="nucleotide sequence ID" value="NZ_QEOB01000015.1"/>
</dbReference>
<dbReference type="PROSITE" id="PS51257">
    <property type="entry name" value="PROKAR_LIPOPROTEIN"/>
    <property type="match status" value="1"/>
</dbReference>
<evidence type="ECO:0008006" key="3">
    <source>
        <dbReference type="Google" id="ProtNLM"/>
    </source>
</evidence>
<evidence type="ECO:0000313" key="2">
    <source>
        <dbReference type="Proteomes" id="UP000245712"/>
    </source>
</evidence>